<dbReference type="Pfam" id="PF00011">
    <property type="entry name" value="HSP20"/>
    <property type="match status" value="1"/>
</dbReference>
<gene>
    <name evidence="3" type="ORF">GCM10010508_22180</name>
</gene>
<feature type="domain" description="SHSP" evidence="2">
    <location>
        <begin position="19"/>
        <end position="68"/>
    </location>
</feature>
<dbReference type="InterPro" id="IPR008978">
    <property type="entry name" value="HSP20-like_chaperone"/>
</dbReference>
<evidence type="ECO:0000313" key="4">
    <source>
        <dbReference type="Proteomes" id="UP000608955"/>
    </source>
</evidence>
<comment type="caution">
    <text evidence="3">The sequence shown here is derived from an EMBL/GenBank/DDBJ whole genome shotgun (WGS) entry which is preliminary data.</text>
</comment>
<name>A0A919CUM5_9ACTN</name>
<protein>
    <recommendedName>
        <fullName evidence="2">SHSP domain-containing protein</fullName>
    </recommendedName>
</protein>
<feature type="region of interest" description="Disordered" evidence="1">
    <location>
        <begin position="51"/>
        <end position="154"/>
    </location>
</feature>
<evidence type="ECO:0000259" key="2">
    <source>
        <dbReference type="Pfam" id="PF00011"/>
    </source>
</evidence>
<dbReference type="Proteomes" id="UP000608955">
    <property type="component" value="Unassembled WGS sequence"/>
</dbReference>
<dbReference type="AlphaFoldDB" id="A0A919CUM5"/>
<dbReference type="EMBL" id="BMVF01000005">
    <property type="protein sequence ID" value="GHD87981.1"/>
    <property type="molecule type" value="Genomic_DNA"/>
</dbReference>
<sequence length="154" mass="17195">MESTVGAAAAVAWTPLADVSESEDAFHMEIELPGVKSKDIDVEANGPELVVTGEIKERERKPLRRSTRRVGGNRRARAAPCTRRGWQAPRARQVVRPPRPDKPRRRDRTDNPRAPRSRPDERRPTGPRPCERQLRAGGRARPPDGAPGAPHDQR</sequence>
<feature type="compositionally biased region" description="Basic and acidic residues" evidence="1">
    <location>
        <begin position="107"/>
        <end position="134"/>
    </location>
</feature>
<reference evidence="3" key="1">
    <citation type="journal article" date="2014" name="Int. J. Syst. Evol. Microbiol.">
        <title>Complete genome sequence of Corynebacterium casei LMG S-19264T (=DSM 44701T), isolated from a smear-ripened cheese.</title>
        <authorList>
            <consortium name="US DOE Joint Genome Institute (JGI-PGF)"/>
            <person name="Walter F."/>
            <person name="Albersmeier A."/>
            <person name="Kalinowski J."/>
            <person name="Ruckert C."/>
        </authorList>
    </citation>
    <scope>NUCLEOTIDE SEQUENCE</scope>
    <source>
        <strain evidence="3">JCM 4654</strain>
    </source>
</reference>
<evidence type="ECO:0000256" key="1">
    <source>
        <dbReference type="SAM" id="MobiDB-lite"/>
    </source>
</evidence>
<feature type="compositionally biased region" description="Basic residues" evidence="1">
    <location>
        <begin position="61"/>
        <end position="77"/>
    </location>
</feature>
<dbReference type="Gene3D" id="2.60.40.790">
    <property type="match status" value="1"/>
</dbReference>
<keyword evidence="4" id="KW-1185">Reference proteome</keyword>
<dbReference type="SUPFAM" id="SSF49764">
    <property type="entry name" value="HSP20-like chaperones"/>
    <property type="match status" value="1"/>
</dbReference>
<evidence type="ECO:0000313" key="3">
    <source>
        <dbReference type="EMBL" id="GHD87981.1"/>
    </source>
</evidence>
<dbReference type="InterPro" id="IPR002068">
    <property type="entry name" value="A-crystallin/Hsp20_dom"/>
</dbReference>
<accession>A0A919CUM5</accession>
<organism evidence="3 4">
    <name type="scientific">Streptomyces naganishii JCM 4654</name>
    <dbReference type="NCBI Taxonomy" id="1306179"/>
    <lineage>
        <taxon>Bacteria</taxon>
        <taxon>Bacillati</taxon>
        <taxon>Actinomycetota</taxon>
        <taxon>Actinomycetes</taxon>
        <taxon>Kitasatosporales</taxon>
        <taxon>Streptomycetaceae</taxon>
        <taxon>Streptomyces</taxon>
    </lineage>
</organism>
<feature type="compositionally biased region" description="Low complexity" evidence="1">
    <location>
        <begin position="87"/>
        <end position="96"/>
    </location>
</feature>
<proteinExistence type="predicted"/>
<reference evidence="3" key="2">
    <citation type="submission" date="2020-09" db="EMBL/GenBank/DDBJ databases">
        <authorList>
            <person name="Sun Q."/>
            <person name="Ohkuma M."/>
        </authorList>
    </citation>
    <scope>NUCLEOTIDE SEQUENCE</scope>
    <source>
        <strain evidence="3">JCM 4654</strain>
    </source>
</reference>
<dbReference type="CDD" id="cd06464">
    <property type="entry name" value="ACD_sHsps-like"/>
    <property type="match status" value="1"/>
</dbReference>